<reference evidence="2 3" key="1">
    <citation type="journal article" date="2016" name="Mol. Biol. Evol.">
        <title>Comparative Genomics of Early-Diverging Mushroom-Forming Fungi Provides Insights into the Origins of Lignocellulose Decay Capabilities.</title>
        <authorList>
            <person name="Nagy L.G."/>
            <person name="Riley R."/>
            <person name="Tritt A."/>
            <person name="Adam C."/>
            <person name="Daum C."/>
            <person name="Floudas D."/>
            <person name="Sun H."/>
            <person name="Yadav J.S."/>
            <person name="Pangilinan J."/>
            <person name="Larsson K.H."/>
            <person name="Matsuura K."/>
            <person name="Barry K."/>
            <person name="Labutti K."/>
            <person name="Kuo R."/>
            <person name="Ohm R.A."/>
            <person name="Bhattacharya S.S."/>
            <person name="Shirouzu T."/>
            <person name="Yoshinaga Y."/>
            <person name="Martin F.M."/>
            <person name="Grigoriev I.V."/>
            <person name="Hibbett D.S."/>
        </authorList>
    </citation>
    <scope>NUCLEOTIDE SEQUENCE [LARGE SCALE GENOMIC DNA]</scope>
    <source>
        <strain evidence="2 3">HHB12733</strain>
    </source>
</reference>
<feature type="region of interest" description="Disordered" evidence="1">
    <location>
        <begin position="435"/>
        <end position="509"/>
    </location>
</feature>
<dbReference type="EMBL" id="KV423936">
    <property type="protein sequence ID" value="KZT59883.1"/>
    <property type="molecule type" value="Genomic_DNA"/>
</dbReference>
<keyword evidence="3" id="KW-1185">Reference proteome</keyword>
<dbReference type="STRING" id="1353952.A0A165HXP6"/>
<feature type="compositionally biased region" description="Basic and acidic residues" evidence="1">
    <location>
        <begin position="199"/>
        <end position="212"/>
    </location>
</feature>
<feature type="compositionally biased region" description="Basic and acidic residues" evidence="1">
    <location>
        <begin position="153"/>
        <end position="186"/>
    </location>
</feature>
<feature type="compositionally biased region" description="Basic and acidic residues" evidence="1">
    <location>
        <begin position="445"/>
        <end position="458"/>
    </location>
</feature>
<dbReference type="Proteomes" id="UP000076842">
    <property type="component" value="Unassembled WGS sequence"/>
</dbReference>
<feature type="compositionally biased region" description="Basic and acidic residues" evidence="1">
    <location>
        <begin position="136"/>
        <end position="146"/>
    </location>
</feature>
<evidence type="ECO:0000313" key="2">
    <source>
        <dbReference type="EMBL" id="KZT59883.1"/>
    </source>
</evidence>
<feature type="compositionally biased region" description="Polar residues" evidence="1">
    <location>
        <begin position="410"/>
        <end position="427"/>
    </location>
</feature>
<gene>
    <name evidence="2" type="ORF">CALCODRAFT_166616</name>
</gene>
<feature type="compositionally biased region" description="Basic and acidic residues" evidence="1">
    <location>
        <begin position="106"/>
        <end position="123"/>
    </location>
</feature>
<sequence>MALLSDPVFRSTSPDQGYEDSWDWTDKEKTMTQQYVYLPHGAPYPQYHPQAPSYSTASPTSYYAAPNGSSYTNQSNHDPYGTQHRTRYGQQEPAREHSRYGQRPPWRSDGDNHHAYDARERSPVRNSSASRYPTGPHDDREDDRYRRGYRRSPSRDPRDRFPVRDRPLVRDRSPMRDRLSLRERSPIRGRPPARARSPIRGEQERGGKDSKRGRPSVKIVRSTRPRGTDVPRRSDDSSTVTTPVSSSIPPPDQPLQYNKNSQPLGDTRPSTTVSTFNYRHTVSPDRGCKSPPFWYAGQKGMEDLPPAKDEPVIELCCVNCGATVHQTWECSHPPNLRFAERCQAWIEEQLQRRAAWRRHVHLGEPLPPNYDIHPIQPLACDTLQAVIDEIKREDGAMVDSLMDVCDESTSRTLPNNTISAPPRVSSTLTTRIKVEDVPGSPHHLLHTDGSDHRSRDNSVPDQAPDPLLSSHTALPSQPSYPIGPLGSHNGPRSPLSPHRPNPRSLPETDWHLRHSSVPTLRGFRMQDSPALIHFAIDRVDVLNRLAEPAKDDPLFEELSTTDDVGDIPQKLRNNFVIKLHGGEDWTKKGFNLDTLLCEGVLRSRSWAEKKEYEFQGCRSEYCRQTRDHGARAGNRYTCATNVRTILRRGRIRAYEEEFSQLLLRIIQLAGVPQAPSVQDIEVL</sequence>
<proteinExistence type="predicted"/>
<accession>A0A165HXP6</accession>
<feature type="compositionally biased region" description="Polar residues" evidence="1">
    <location>
        <begin position="67"/>
        <end position="77"/>
    </location>
</feature>
<dbReference type="AlphaFoldDB" id="A0A165HXP6"/>
<feature type="compositionally biased region" description="Polar residues" evidence="1">
    <location>
        <begin position="469"/>
        <end position="479"/>
    </location>
</feature>
<name>A0A165HXP6_9BASI</name>
<feature type="region of interest" description="Disordered" evidence="1">
    <location>
        <begin position="1"/>
        <end position="25"/>
    </location>
</feature>
<feature type="compositionally biased region" description="Low complexity" evidence="1">
    <location>
        <begin position="237"/>
        <end position="247"/>
    </location>
</feature>
<evidence type="ECO:0000313" key="3">
    <source>
        <dbReference type="Proteomes" id="UP000076842"/>
    </source>
</evidence>
<evidence type="ECO:0000256" key="1">
    <source>
        <dbReference type="SAM" id="MobiDB-lite"/>
    </source>
</evidence>
<feature type="region of interest" description="Disordered" evidence="1">
    <location>
        <begin position="40"/>
        <end position="273"/>
    </location>
</feature>
<feature type="compositionally biased region" description="Basic and acidic residues" evidence="1">
    <location>
        <begin position="226"/>
        <end position="236"/>
    </location>
</feature>
<feature type="compositionally biased region" description="Polar residues" evidence="1">
    <location>
        <begin position="255"/>
        <end position="273"/>
    </location>
</feature>
<organism evidence="2 3">
    <name type="scientific">Calocera cornea HHB12733</name>
    <dbReference type="NCBI Taxonomy" id="1353952"/>
    <lineage>
        <taxon>Eukaryota</taxon>
        <taxon>Fungi</taxon>
        <taxon>Dikarya</taxon>
        <taxon>Basidiomycota</taxon>
        <taxon>Agaricomycotina</taxon>
        <taxon>Dacrymycetes</taxon>
        <taxon>Dacrymycetales</taxon>
        <taxon>Dacrymycetaceae</taxon>
        <taxon>Calocera</taxon>
    </lineage>
</organism>
<protein>
    <submittedName>
        <fullName evidence="2">Uncharacterized protein</fullName>
    </submittedName>
</protein>
<feature type="region of interest" description="Disordered" evidence="1">
    <location>
        <begin position="408"/>
        <end position="427"/>
    </location>
</feature>
<feature type="compositionally biased region" description="Low complexity" evidence="1">
    <location>
        <begin position="51"/>
        <end position="66"/>
    </location>
</feature>
<dbReference type="InParanoid" id="A0A165HXP6"/>